<evidence type="ECO:0000256" key="3">
    <source>
        <dbReference type="ARBA" id="ARBA00022737"/>
    </source>
</evidence>
<dbReference type="FunFam" id="3.30.160.60:FF:000100">
    <property type="entry name" value="Zinc finger 45-like"/>
    <property type="match status" value="1"/>
</dbReference>
<dbReference type="Proteomes" id="UP000092462">
    <property type="component" value="Unassembled WGS sequence"/>
</dbReference>
<dbReference type="PANTHER" id="PTHR24406">
    <property type="entry name" value="TRANSCRIPTIONAL REPRESSOR CTCFL-RELATED"/>
    <property type="match status" value="1"/>
</dbReference>
<evidence type="ECO:0000256" key="6">
    <source>
        <dbReference type="ARBA" id="ARBA00023242"/>
    </source>
</evidence>
<comment type="subcellular location">
    <subcellularLocation>
        <location evidence="1">Nucleus</location>
    </subcellularLocation>
</comment>
<dbReference type="Pfam" id="PF03184">
    <property type="entry name" value="DDE_1"/>
    <property type="match status" value="1"/>
</dbReference>
<reference evidence="7" key="1">
    <citation type="submission" date="2022-08" db="UniProtKB">
        <authorList>
            <consortium name="EnsemblMetazoa"/>
        </authorList>
    </citation>
    <scope>IDENTIFICATION</scope>
    <source>
        <strain evidence="7">Israel</strain>
    </source>
</reference>
<proteinExistence type="predicted"/>
<dbReference type="Pfam" id="PF00096">
    <property type="entry name" value="zf-C2H2"/>
    <property type="match status" value="1"/>
</dbReference>
<dbReference type="PROSITE" id="PS50157">
    <property type="entry name" value="ZINC_FINGER_C2H2_2"/>
    <property type="match status" value="1"/>
</dbReference>
<dbReference type="VEuPathDB" id="VectorBase:PPAPM1_009787"/>
<evidence type="ECO:0000256" key="5">
    <source>
        <dbReference type="ARBA" id="ARBA00022833"/>
    </source>
</evidence>
<dbReference type="Gene3D" id="3.30.160.60">
    <property type="entry name" value="Classic Zinc Finger"/>
    <property type="match status" value="2"/>
</dbReference>
<name>A0A1B0DQA9_PHLPP</name>
<dbReference type="VEuPathDB" id="VectorBase:PPAI010699"/>
<evidence type="ECO:0000256" key="2">
    <source>
        <dbReference type="ARBA" id="ARBA00022723"/>
    </source>
</evidence>
<dbReference type="PROSITE" id="PS00028">
    <property type="entry name" value="ZINC_FINGER_C2H2_1"/>
    <property type="match status" value="1"/>
</dbReference>
<evidence type="ECO:0000313" key="8">
    <source>
        <dbReference type="Proteomes" id="UP000092462"/>
    </source>
</evidence>
<dbReference type="GO" id="GO:0008270">
    <property type="term" value="F:zinc ion binding"/>
    <property type="evidence" value="ECO:0007669"/>
    <property type="project" value="UniProtKB-KW"/>
</dbReference>
<dbReference type="InterPro" id="IPR050888">
    <property type="entry name" value="ZnF_C2H2-type_TF"/>
</dbReference>
<accession>A0A1B0DQA9</accession>
<keyword evidence="3" id="KW-0677">Repeat</keyword>
<evidence type="ECO:0000313" key="7">
    <source>
        <dbReference type="EnsemblMetazoa" id="PPAI010699-PA"/>
    </source>
</evidence>
<organism evidence="7 8">
    <name type="scientific">Phlebotomus papatasi</name>
    <name type="common">Sandfly</name>
    <dbReference type="NCBI Taxonomy" id="29031"/>
    <lineage>
        <taxon>Eukaryota</taxon>
        <taxon>Metazoa</taxon>
        <taxon>Ecdysozoa</taxon>
        <taxon>Arthropoda</taxon>
        <taxon>Hexapoda</taxon>
        <taxon>Insecta</taxon>
        <taxon>Pterygota</taxon>
        <taxon>Neoptera</taxon>
        <taxon>Endopterygota</taxon>
        <taxon>Diptera</taxon>
        <taxon>Nematocera</taxon>
        <taxon>Psychodoidea</taxon>
        <taxon>Psychodidae</taxon>
        <taxon>Phlebotomus</taxon>
        <taxon>Phlebotomus</taxon>
    </lineage>
</organism>
<keyword evidence="2" id="KW-0479">Metal-binding</keyword>
<dbReference type="InterPro" id="IPR013087">
    <property type="entry name" value="Znf_C2H2_type"/>
</dbReference>
<dbReference type="AlphaFoldDB" id="A0A1B0DQA9"/>
<dbReference type="EnsemblMetazoa" id="PPAI010699-RA">
    <property type="protein sequence ID" value="PPAI010699-PA"/>
    <property type="gene ID" value="PPAI010699"/>
</dbReference>
<keyword evidence="5" id="KW-0862">Zinc</keyword>
<keyword evidence="8" id="KW-1185">Reference proteome</keyword>
<dbReference type="EMBL" id="AJVK01018996">
    <property type="status" value="NOT_ANNOTATED_CDS"/>
    <property type="molecule type" value="Genomic_DNA"/>
</dbReference>
<dbReference type="SUPFAM" id="SSF57667">
    <property type="entry name" value="beta-beta-alpha zinc fingers"/>
    <property type="match status" value="1"/>
</dbReference>
<keyword evidence="6" id="KW-0539">Nucleus</keyword>
<dbReference type="GO" id="GO:0003676">
    <property type="term" value="F:nucleic acid binding"/>
    <property type="evidence" value="ECO:0007669"/>
    <property type="project" value="InterPro"/>
</dbReference>
<dbReference type="GO" id="GO:0005634">
    <property type="term" value="C:nucleus"/>
    <property type="evidence" value="ECO:0007669"/>
    <property type="project" value="UniProtKB-SubCell"/>
</dbReference>
<sequence>MVFSNTERYERHIARHSRTTSLQCPKCYKFFKQKANLKSHMNVHTDDRPFVCDICKSTFKRKHDLNYHSQGIQFPVVLYLDGHACHVTLPLSKFCKENGIVLVLLYPNSTHFIQPLDRDFFEPMKTAYAKEVEKWKMSNLPPVRFHPMHVAKVVNAALKHLDLPKIAKDGFRECGLVPFNPDVVNGMEIVKTRKSENLELNLSIDQSRPEDDKDIANACAASDYEAAHRILDHLISPDTLKKFKECKEDRIWSGSLKDKHLFEVWCKVNERCESQSLASSSTSISVDYRDIEIGDPSLSTAGNANQSSDISNSGLLSNEDTRLSGDIALQDYIIMEKRISRPFGKVSSSNEKDTVTVLFTISASGELAPPMVVHKGQRISKITAECNVKGWAMGVSENGLMTSEKYKLALAQWNTEQAGDKLKPRNLAGILTKAVSLLNMENIAKSGFRRCGLLPFDQNGIDDTKFSKALKYDRKTKKIKESSSNSKETTISLTEYETALRVLQAHVPPKVLQEFSNHEEKSQWNGTIENKNLFNFWREIKCRSKSLSINEKVENRSSVEAFENINDEPMISVNDGDATVKTSAERNNEDPLKVDDVWIKEEHDMEYEQEYTESTDFSGTATIASSTELMETSLTMDCGKSWNGLPSNSE</sequence>
<dbReference type="EMBL" id="AJVK01018995">
    <property type="status" value="NOT_ANNOTATED_CDS"/>
    <property type="molecule type" value="Genomic_DNA"/>
</dbReference>
<dbReference type="InterPro" id="IPR036236">
    <property type="entry name" value="Znf_C2H2_sf"/>
</dbReference>
<evidence type="ECO:0000256" key="1">
    <source>
        <dbReference type="ARBA" id="ARBA00004123"/>
    </source>
</evidence>
<evidence type="ECO:0000256" key="4">
    <source>
        <dbReference type="ARBA" id="ARBA00022771"/>
    </source>
</evidence>
<dbReference type="EMBL" id="AJVK01018997">
    <property type="status" value="NOT_ANNOTATED_CDS"/>
    <property type="molecule type" value="Genomic_DNA"/>
</dbReference>
<dbReference type="InterPro" id="IPR004875">
    <property type="entry name" value="DDE_SF_endonuclease_dom"/>
</dbReference>
<dbReference type="SMART" id="SM00355">
    <property type="entry name" value="ZnF_C2H2"/>
    <property type="match status" value="2"/>
</dbReference>
<dbReference type="VEuPathDB" id="VectorBase:PPAPM1_004132"/>
<keyword evidence="4" id="KW-0863">Zinc-finger</keyword>
<protein>
    <submittedName>
        <fullName evidence="7">Uncharacterized protein</fullName>
    </submittedName>
</protein>